<gene>
    <name evidence="2" type="ORF">HLUCCA11_00605</name>
</gene>
<dbReference type="Proteomes" id="UP000050465">
    <property type="component" value="Unassembled WGS sequence"/>
</dbReference>
<dbReference type="EMBL" id="LJZR01000001">
    <property type="protein sequence ID" value="KPQ37580.1"/>
    <property type="molecule type" value="Genomic_DNA"/>
</dbReference>
<proteinExistence type="predicted"/>
<protein>
    <submittedName>
        <fullName evidence="2">Uncharacterized protein</fullName>
    </submittedName>
</protein>
<reference evidence="2 3" key="1">
    <citation type="submission" date="2015-09" db="EMBL/GenBank/DDBJ databases">
        <title>Identification and resolution of microdiversity through metagenomic sequencing of parallel consortia.</title>
        <authorList>
            <person name="Nelson W.C."/>
            <person name="Romine M.F."/>
            <person name="Lindemann S.R."/>
        </authorList>
    </citation>
    <scope>NUCLEOTIDE SEQUENCE [LARGE SCALE GENOMIC DNA]</scope>
    <source>
        <strain evidence="2">Ana</strain>
    </source>
</reference>
<feature type="compositionally biased region" description="Low complexity" evidence="1">
    <location>
        <begin position="81"/>
        <end position="91"/>
    </location>
</feature>
<sequence length="91" mass="10177">MDQEKQEKRQAADEDFVRSLNQLETLLHADSIAENSLFENLDPLQLDPPQVDLPEAPNRFGGSLLDAIPLAQRLGTRLEQPRSQSSPSPEI</sequence>
<evidence type="ECO:0000313" key="2">
    <source>
        <dbReference type="EMBL" id="KPQ37580.1"/>
    </source>
</evidence>
<organism evidence="2 3">
    <name type="scientific">Phormidesmis priestleyi Ana</name>
    <dbReference type="NCBI Taxonomy" id="1666911"/>
    <lineage>
        <taxon>Bacteria</taxon>
        <taxon>Bacillati</taxon>
        <taxon>Cyanobacteriota</taxon>
        <taxon>Cyanophyceae</taxon>
        <taxon>Leptolyngbyales</taxon>
        <taxon>Leptolyngbyaceae</taxon>
        <taxon>Phormidesmis</taxon>
    </lineage>
</organism>
<accession>A0A0P7Z1H3</accession>
<name>A0A0P7Z1H3_9CYAN</name>
<feature type="region of interest" description="Disordered" evidence="1">
    <location>
        <begin position="71"/>
        <end position="91"/>
    </location>
</feature>
<dbReference type="AlphaFoldDB" id="A0A0P7Z1H3"/>
<evidence type="ECO:0000313" key="3">
    <source>
        <dbReference type="Proteomes" id="UP000050465"/>
    </source>
</evidence>
<comment type="caution">
    <text evidence="2">The sequence shown here is derived from an EMBL/GenBank/DDBJ whole genome shotgun (WGS) entry which is preliminary data.</text>
</comment>
<evidence type="ECO:0000256" key="1">
    <source>
        <dbReference type="SAM" id="MobiDB-lite"/>
    </source>
</evidence>